<keyword evidence="4" id="KW-0614">Plasmid</keyword>
<dbReference type="PANTHER" id="PTHR16943">
    <property type="entry name" value="2-METHYLCITRATE DEHYDRATASE-RELATED"/>
    <property type="match status" value="1"/>
</dbReference>
<evidence type="ECO:0000256" key="1">
    <source>
        <dbReference type="ARBA" id="ARBA00006174"/>
    </source>
</evidence>
<dbReference type="PANTHER" id="PTHR16943:SF8">
    <property type="entry name" value="2-METHYLCITRATE DEHYDRATASE"/>
    <property type="match status" value="1"/>
</dbReference>
<dbReference type="Pfam" id="PF03972">
    <property type="entry name" value="MmgE_PrpD_N"/>
    <property type="match status" value="1"/>
</dbReference>
<dbReference type="EMBL" id="CP019938">
    <property type="protein sequence ID" value="ARO15814.1"/>
    <property type="molecule type" value="Genomic_DNA"/>
</dbReference>
<dbReference type="Proteomes" id="UP000242447">
    <property type="component" value="Plasmid unnamed1"/>
</dbReference>
<feature type="domain" description="MmgE/PrpD N-terminal" evidence="2">
    <location>
        <begin position="7"/>
        <end position="241"/>
    </location>
</feature>
<evidence type="ECO:0000259" key="3">
    <source>
        <dbReference type="Pfam" id="PF19305"/>
    </source>
</evidence>
<dbReference type="InterPro" id="IPR042183">
    <property type="entry name" value="MmgE/PrpD_sf_1"/>
</dbReference>
<dbReference type="Pfam" id="PF19305">
    <property type="entry name" value="MmgE_PrpD_C"/>
    <property type="match status" value="1"/>
</dbReference>
<dbReference type="AlphaFoldDB" id="A0A1W6P2Z1"/>
<proteinExistence type="inferred from homology"/>
<dbReference type="InterPro" id="IPR036148">
    <property type="entry name" value="MmgE/PrpD_sf"/>
</dbReference>
<dbReference type="InterPro" id="IPR045336">
    <property type="entry name" value="MmgE_PrpD_N"/>
</dbReference>
<feature type="domain" description="MmgE/PrpD C-terminal" evidence="3">
    <location>
        <begin position="267"/>
        <end position="419"/>
    </location>
</feature>
<dbReference type="InterPro" id="IPR045337">
    <property type="entry name" value="MmgE_PrpD_C"/>
</dbReference>
<keyword evidence="5" id="KW-1185">Reference proteome</keyword>
<dbReference type="KEGG" id="kro:BVG79_p1000012"/>
<evidence type="ECO:0000313" key="4">
    <source>
        <dbReference type="EMBL" id="ARO15814.1"/>
    </source>
</evidence>
<dbReference type="InterPro" id="IPR005656">
    <property type="entry name" value="MmgE_PrpD"/>
</dbReference>
<dbReference type="GO" id="GO:0016829">
    <property type="term" value="F:lyase activity"/>
    <property type="evidence" value="ECO:0007669"/>
    <property type="project" value="InterPro"/>
</dbReference>
<organism evidence="4 5">
    <name type="scientific">Ketogulonicigenium robustum</name>
    <dbReference type="NCBI Taxonomy" id="92947"/>
    <lineage>
        <taxon>Bacteria</taxon>
        <taxon>Pseudomonadati</taxon>
        <taxon>Pseudomonadota</taxon>
        <taxon>Alphaproteobacteria</taxon>
        <taxon>Rhodobacterales</taxon>
        <taxon>Roseobacteraceae</taxon>
        <taxon>Ketogulonicigenium</taxon>
    </lineage>
</organism>
<comment type="similarity">
    <text evidence="1">Belongs to the PrpD family.</text>
</comment>
<evidence type="ECO:0000313" key="5">
    <source>
        <dbReference type="Proteomes" id="UP000242447"/>
    </source>
</evidence>
<dbReference type="SUPFAM" id="SSF103378">
    <property type="entry name" value="2-methylcitrate dehydratase PrpD"/>
    <property type="match status" value="1"/>
</dbReference>
<sequence length="444" mass="46166">MPTVIETIAAWAAAPHTFSPIAQTRAAQAITDTLACMVAGETDPATAAVRSAMAPHGTHGPARLVGGGTATASVAALVNGTAAHALDYDDNFLPAISHASAVIVPALLAIAEQTQASGADFVTAYLIALQAQAHVGQGVGYAHYAAGWHGTSTTGSIGTAAGTAWLLGLDAAGIARALTLGTSMASGIKGQFGTPAKPFHAGMAARNAVEAALLAQAGLSGRLDILEGAQGFRALYAGGTPTTWWEDTPEIPAAHVIETSGLMPKRHPCCGSTHLVLDTVIDLQKTHGFTAAQVARVDTRVGLANWRNLAYPAPINEMQARFSMQYCVARTLHKGVLGLADFTQASVDRYASDPLLQNITMDYDPQSSSIDQPHQTTITLTSGAQLHGTRHFAKGTINDPFTADDRQTKFTDCTRHIAPPATLFATCEAIATQPDLAFLGPLFT</sequence>
<reference evidence="4 5" key="1">
    <citation type="submission" date="2017-02" db="EMBL/GenBank/DDBJ databases">
        <title>Ketogulonicigenium robustum SPU B003 Genome sequencing and assembly.</title>
        <authorList>
            <person name="Li Y."/>
            <person name="Liu L."/>
            <person name="Wang C."/>
            <person name="Zhang M."/>
            <person name="Zhang T."/>
            <person name="Zhang Y."/>
        </authorList>
    </citation>
    <scope>NUCLEOTIDE SEQUENCE [LARGE SCALE GENOMIC DNA]</scope>
    <source>
        <strain evidence="4 5">SPU_B003</strain>
        <plasmid evidence="4 5">unnamed1</plasmid>
    </source>
</reference>
<geneLocation type="plasmid" evidence="4">
    <name>unnamed1</name>
</geneLocation>
<accession>A0A1W6P2Z1</accession>
<dbReference type="Gene3D" id="3.30.1330.120">
    <property type="entry name" value="2-methylcitrate dehydratase PrpD"/>
    <property type="match status" value="1"/>
</dbReference>
<dbReference type="RefSeq" id="WP_085787405.1">
    <property type="nucleotide sequence ID" value="NZ_CP019938.1"/>
</dbReference>
<protein>
    <submittedName>
        <fullName evidence="4">MmgE/PrpD family protein</fullName>
    </submittedName>
</protein>
<dbReference type="OrthoDB" id="9795089at2"/>
<gene>
    <name evidence="4" type="ORF">BVG79_p1000012</name>
</gene>
<name>A0A1W6P2Z1_9RHOB</name>
<dbReference type="Gene3D" id="1.10.4100.10">
    <property type="entry name" value="2-methylcitrate dehydratase PrpD"/>
    <property type="match status" value="1"/>
</dbReference>
<evidence type="ECO:0000259" key="2">
    <source>
        <dbReference type="Pfam" id="PF03972"/>
    </source>
</evidence>
<dbReference type="InterPro" id="IPR042188">
    <property type="entry name" value="MmgE/PrpD_sf_2"/>
</dbReference>